<evidence type="ECO:0000313" key="1">
    <source>
        <dbReference type="EMBL" id="MDO2409630.1"/>
    </source>
</evidence>
<accession>A0ABT8T8S0</accession>
<keyword evidence="2" id="KW-1185">Reference proteome</keyword>
<proteinExistence type="predicted"/>
<gene>
    <name evidence="1" type="ORF">Q2362_05895</name>
</gene>
<dbReference type="RefSeq" id="WP_302244449.1">
    <property type="nucleotide sequence ID" value="NZ_JAULJQ010000006.1"/>
</dbReference>
<name>A0ABT8T8S0_9BACT</name>
<evidence type="ECO:0000313" key="2">
    <source>
        <dbReference type="Proteomes" id="UP001171111"/>
    </source>
</evidence>
<dbReference type="EMBL" id="JAULJQ010000006">
    <property type="protein sequence ID" value="MDO2409630.1"/>
    <property type="molecule type" value="Genomic_DNA"/>
</dbReference>
<comment type="caution">
    <text evidence="1">The sequence shown here is derived from an EMBL/GenBank/DDBJ whole genome shotgun (WGS) entry which is preliminary data.</text>
</comment>
<dbReference type="Proteomes" id="UP001171111">
    <property type="component" value="Unassembled WGS sequence"/>
</dbReference>
<organism evidence="1 2">
    <name type="scientific">Campylobacter magnus</name>
    <dbReference type="NCBI Taxonomy" id="3026462"/>
    <lineage>
        <taxon>Bacteria</taxon>
        <taxon>Pseudomonadati</taxon>
        <taxon>Campylobacterota</taxon>
        <taxon>Epsilonproteobacteria</taxon>
        <taxon>Campylobacterales</taxon>
        <taxon>Campylobacteraceae</taxon>
        <taxon>Campylobacter</taxon>
    </lineage>
</organism>
<sequence>MNIYDSVIAGVTNGKYNSISSYFTEQNNVNFEKSLDTFKDLLDKAEKADTTGVISDAIKEAKESLGSIEAMNKSDELATTFKKLEAQAKKDEEMFKTFDFMQLMTQLMYGTNDESEKSKLYQKMNELAASVKK</sequence>
<reference evidence="1 2" key="1">
    <citation type="submission" date="2023-06" db="EMBL/GenBank/DDBJ databases">
        <title>Campylobacter magnum sp. nov., isolated from cecal contents of domestic pigs (Sus scrofa domesticus).</title>
        <authorList>
            <person name="Papic B."/>
            <person name="Gruntar I."/>
        </authorList>
    </citation>
    <scope>NUCLEOTIDE SEQUENCE [LARGE SCALE GENOMIC DNA]</scope>
    <source>
        <strain evidence="2">34484-21</strain>
    </source>
</reference>
<protein>
    <submittedName>
        <fullName evidence="1">Uncharacterized protein</fullName>
    </submittedName>
</protein>